<evidence type="ECO:0000313" key="7">
    <source>
        <dbReference type="Proteomes" id="UP000221538"/>
    </source>
</evidence>
<dbReference type="PANTHER" id="PTHR30419">
    <property type="entry name" value="HTH-TYPE TRANSCRIPTIONAL REGULATOR YBHD"/>
    <property type="match status" value="1"/>
</dbReference>
<sequence>MDIRKLRHIVALSQERHFGLAADRLGVTQSALTRSIQAAEAEIGLRLFDRGRDGVYPTRAGEALLADAVPLLRQMENLERNMALLSDRGSGEVCCGFGPLAAALLLETMLSHVARDHGGLKVRTKLGDVGELQALLQEGELDFAVLAHVLVEDRPDLSFRRIGRTRLGALVRRGHPLAGRTVGEEDIAGYPIIGGTGGSPIYAPTISCDNFEIAGLVTLASDAVWITAEALADDRYALIHGLPVAQPLELVVASLARRTLSVQALLLIDLIVAALRHRSA</sequence>
<dbReference type="Proteomes" id="UP000221538">
    <property type="component" value="Unassembled WGS sequence"/>
</dbReference>
<evidence type="ECO:0000259" key="5">
    <source>
        <dbReference type="PROSITE" id="PS50931"/>
    </source>
</evidence>
<evidence type="ECO:0000256" key="3">
    <source>
        <dbReference type="ARBA" id="ARBA00023125"/>
    </source>
</evidence>
<comment type="similarity">
    <text evidence="1">Belongs to the LysR transcriptional regulatory family.</text>
</comment>
<dbReference type="PROSITE" id="PS50931">
    <property type="entry name" value="HTH_LYSR"/>
    <property type="match status" value="1"/>
</dbReference>
<evidence type="ECO:0000313" key="6">
    <source>
        <dbReference type="EMBL" id="GAY24539.1"/>
    </source>
</evidence>
<comment type="caution">
    <text evidence="6">The sequence shown here is derived from an EMBL/GenBank/DDBJ whole genome shotgun (WGS) entry which is preliminary data.</text>
</comment>
<keyword evidence="3" id="KW-0238">DNA-binding</keyword>
<dbReference type="Pfam" id="PF00126">
    <property type="entry name" value="HTH_1"/>
    <property type="match status" value="1"/>
</dbReference>
<dbReference type="Gene3D" id="1.10.10.10">
    <property type="entry name" value="Winged helix-like DNA-binding domain superfamily/Winged helix DNA-binding domain"/>
    <property type="match status" value="1"/>
</dbReference>
<dbReference type="InterPro" id="IPR005119">
    <property type="entry name" value="LysR_subst-bd"/>
</dbReference>
<accession>A0A292ZNQ5</accession>
<proteinExistence type="inferred from homology"/>
<organism evidence="6 7">
    <name type="scientific">Sphingobium fuliginis (strain ATCC 27551)</name>
    <dbReference type="NCBI Taxonomy" id="336203"/>
    <lineage>
        <taxon>Bacteria</taxon>
        <taxon>Pseudomonadati</taxon>
        <taxon>Pseudomonadota</taxon>
        <taxon>Alphaproteobacteria</taxon>
        <taxon>Sphingomonadales</taxon>
        <taxon>Sphingomonadaceae</taxon>
        <taxon>Sphingobium</taxon>
    </lineage>
</organism>
<dbReference type="InterPro" id="IPR000847">
    <property type="entry name" value="LysR_HTH_N"/>
</dbReference>
<dbReference type="CDD" id="cd05466">
    <property type="entry name" value="PBP2_LTTR_substrate"/>
    <property type="match status" value="1"/>
</dbReference>
<dbReference type="PANTHER" id="PTHR30419:SF8">
    <property type="entry name" value="NITROGEN ASSIMILATION TRANSCRIPTIONAL ACTIVATOR-RELATED"/>
    <property type="match status" value="1"/>
</dbReference>
<dbReference type="SUPFAM" id="SSF46785">
    <property type="entry name" value="Winged helix' DNA-binding domain"/>
    <property type="match status" value="1"/>
</dbReference>
<evidence type="ECO:0000256" key="4">
    <source>
        <dbReference type="ARBA" id="ARBA00023163"/>
    </source>
</evidence>
<reference evidence="6 7" key="2">
    <citation type="journal article" date="2013" name="Environ. Sci. Technol.">
        <title>The 4-tert-butylphenol-utilizing bacterium Sphingobium fuliginis OMI can degrade bisphenols via phenolic ring hydroxylation and meta-cleavage pathway.</title>
        <authorList>
            <person name="Ogata Y."/>
            <person name="Goda S."/>
            <person name="Toyama T."/>
            <person name="Sei K."/>
            <person name="Ike M."/>
        </authorList>
    </citation>
    <scope>NUCLEOTIDE SEQUENCE [LARGE SCALE GENOMIC DNA]</scope>
    <source>
        <strain evidence="6 7">OMI</strain>
    </source>
</reference>
<keyword evidence="2" id="KW-0805">Transcription regulation</keyword>
<protein>
    <submittedName>
        <fullName evidence="6">Transcriptional regulator, LysR family</fullName>
    </submittedName>
</protein>
<dbReference type="InterPro" id="IPR036390">
    <property type="entry name" value="WH_DNA-bd_sf"/>
</dbReference>
<dbReference type="InterPro" id="IPR036388">
    <property type="entry name" value="WH-like_DNA-bd_sf"/>
</dbReference>
<dbReference type="Gene3D" id="3.40.190.10">
    <property type="entry name" value="Periplasmic binding protein-like II"/>
    <property type="match status" value="2"/>
</dbReference>
<gene>
    <name evidence="6" type="ORF">SFOMI_5119</name>
</gene>
<keyword evidence="4" id="KW-0804">Transcription</keyword>
<feature type="domain" description="HTH lysR-type" evidence="5">
    <location>
        <begin position="1"/>
        <end position="58"/>
    </location>
</feature>
<name>A0A292ZNQ5_SPHSA</name>
<dbReference type="GO" id="GO:0003677">
    <property type="term" value="F:DNA binding"/>
    <property type="evidence" value="ECO:0007669"/>
    <property type="project" value="UniProtKB-KW"/>
</dbReference>
<dbReference type="GO" id="GO:0005829">
    <property type="term" value="C:cytosol"/>
    <property type="evidence" value="ECO:0007669"/>
    <property type="project" value="TreeGrafter"/>
</dbReference>
<dbReference type="Pfam" id="PF03466">
    <property type="entry name" value="LysR_substrate"/>
    <property type="match status" value="1"/>
</dbReference>
<dbReference type="RefSeq" id="WP_099186922.1">
    <property type="nucleotide sequence ID" value="NZ_BEWI01000032.1"/>
</dbReference>
<evidence type="ECO:0000256" key="1">
    <source>
        <dbReference type="ARBA" id="ARBA00009437"/>
    </source>
</evidence>
<dbReference type="FunFam" id="1.10.10.10:FF:000001">
    <property type="entry name" value="LysR family transcriptional regulator"/>
    <property type="match status" value="1"/>
</dbReference>
<dbReference type="InterPro" id="IPR050950">
    <property type="entry name" value="HTH-type_LysR_regulators"/>
</dbReference>
<dbReference type="EMBL" id="BEWI01000032">
    <property type="protein sequence ID" value="GAY24539.1"/>
    <property type="molecule type" value="Genomic_DNA"/>
</dbReference>
<reference evidence="6 7" key="1">
    <citation type="journal article" date="2013" name="Biodegradation">
        <title>Occurrence of 4-tert-butylphenol (4-t-BP) biodegradation in an aquatic sample caused by the presence of Spirodela polyrrhiza and isolation of a 4-t-BP-utilizing bacterium.</title>
        <authorList>
            <person name="Ogata Y."/>
            <person name="Toyama T."/>
            <person name="Yu N."/>
            <person name="Wang X."/>
            <person name="Sei K."/>
            <person name="Ike M."/>
        </authorList>
    </citation>
    <scope>NUCLEOTIDE SEQUENCE [LARGE SCALE GENOMIC DNA]</scope>
    <source>
        <strain evidence="6 7">OMI</strain>
    </source>
</reference>
<dbReference type="GO" id="GO:0003700">
    <property type="term" value="F:DNA-binding transcription factor activity"/>
    <property type="evidence" value="ECO:0007669"/>
    <property type="project" value="InterPro"/>
</dbReference>
<dbReference type="SUPFAM" id="SSF53850">
    <property type="entry name" value="Periplasmic binding protein-like II"/>
    <property type="match status" value="1"/>
</dbReference>
<evidence type="ECO:0000256" key="2">
    <source>
        <dbReference type="ARBA" id="ARBA00023015"/>
    </source>
</evidence>
<dbReference type="AlphaFoldDB" id="A0A292ZNQ5"/>